<dbReference type="AlphaFoldDB" id="A0A8X6TWB2"/>
<reference evidence="1" key="1">
    <citation type="submission" date="2020-08" db="EMBL/GenBank/DDBJ databases">
        <title>Multicomponent nature underlies the extraordinary mechanical properties of spider dragline silk.</title>
        <authorList>
            <person name="Kono N."/>
            <person name="Nakamura H."/>
            <person name="Mori M."/>
            <person name="Yoshida Y."/>
            <person name="Ohtoshi R."/>
            <person name="Malay A.D."/>
            <person name="Moran D.A.P."/>
            <person name="Tomita M."/>
            <person name="Numata K."/>
            <person name="Arakawa K."/>
        </authorList>
    </citation>
    <scope>NUCLEOTIDE SEQUENCE</scope>
</reference>
<proteinExistence type="predicted"/>
<keyword evidence="2" id="KW-1185">Reference proteome</keyword>
<dbReference type="EMBL" id="BMAW01112591">
    <property type="protein sequence ID" value="GFT53374.1"/>
    <property type="molecule type" value="Genomic_DNA"/>
</dbReference>
<protein>
    <submittedName>
        <fullName evidence="1">Uncharacterized protein</fullName>
    </submittedName>
</protein>
<sequence>MNWRRLVIQTPKPLFAVINHARDIRPLLATAFGRCCCYEPTETDDAGDVFYNTQKMRQIEQKEKREDEKNIFFFNKELSTETMQLFFSLLFSFEWKLPKFHAMDDHQEKDNLFRWDLKKLF</sequence>
<name>A0A8X6TWB2_NEPPI</name>
<evidence type="ECO:0000313" key="1">
    <source>
        <dbReference type="EMBL" id="GFT53374.1"/>
    </source>
</evidence>
<dbReference type="Proteomes" id="UP000887013">
    <property type="component" value="Unassembled WGS sequence"/>
</dbReference>
<evidence type="ECO:0000313" key="2">
    <source>
        <dbReference type="Proteomes" id="UP000887013"/>
    </source>
</evidence>
<gene>
    <name evidence="1" type="ORF">NPIL_690981</name>
</gene>
<organism evidence="1 2">
    <name type="scientific">Nephila pilipes</name>
    <name type="common">Giant wood spider</name>
    <name type="synonym">Nephila maculata</name>
    <dbReference type="NCBI Taxonomy" id="299642"/>
    <lineage>
        <taxon>Eukaryota</taxon>
        <taxon>Metazoa</taxon>
        <taxon>Ecdysozoa</taxon>
        <taxon>Arthropoda</taxon>
        <taxon>Chelicerata</taxon>
        <taxon>Arachnida</taxon>
        <taxon>Araneae</taxon>
        <taxon>Araneomorphae</taxon>
        <taxon>Entelegynae</taxon>
        <taxon>Araneoidea</taxon>
        <taxon>Nephilidae</taxon>
        <taxon>Nephila</taxon>
    </lineage>
</organism>
<comment type="caution">
    <text evidence="1">The sequence shown here is derived from an EMBL/GenBank/DDBJ whole genome shotgun (WGS) entry which is preliminary data.</text>
</comment>
<accession>A0A8X6TWB2</accession>